<comment type="caution">
    <text evidence="1">The sequence shown here is derived from an EMBL/GenBank/DDBJ whole genome shotgun (WGS) entry which is preliminary data.</text>
</comment>
<sequence>MQQKRRRRTAAERKPRVRRTIHVCAIKYYTSHRAMLPAKITVIFTTAVIRTKVFGPFQLWVEKSAAGRSFVFPLSVHFVLLRRQRE</sequence>
<organism evidence="1 2">
    <name type="scientific">Cardiocondyla obscurior</name>
    <dbReference type="NCBI Taxonomy" id="286306"/>
    <lineage>
        <taxon>Eukaryota</taxon>
        <taxon>Metazoa</taxon>
        <taxon>Ecdysozoa</taxon>
        <taxon>Arthropoda</taxon>
        <taxon>Hexapoda</taxon>
        <taxon>Insecta</taxon>
        <taxon>Pterygota</taxon>
        <taxon>Neoptera</taxon>
        <taxon>Endopterygota</taxon>
        <taxon>Hymenoptera</taxon>
        <taxon>Apocrita</taxon>
        <taxon>Aculeata</taxon>
        <taxon>Formicoidea</taxon>
        <taxon>Formicidae</taxon>
        <taxon>Myrmicinae</taxon>
        <taxon>Cardiocondyla</taxon>
    </lineage>
</organism>
<dbReference type="AlphaFoldDB" id="A0AAW2G8J7"/>
<protein>
    <submittedName>
        <fullName evidence="1">Uncharacterized protein</fullName>
    </submittedName>
</protein>
<dbReference type="EMBL" id="JADYXP020000006">
    <property type="protein sequence ID" value="KAL0122532.1"/>
    <property type="molecule type" value="Genomic_DNA"/>
</dbReference>
<reference evidence="1 2" key="1">
    <citation type="submission" date="2023-03" db="EMBL/GenBank/DDBJ databases">
        <title>High recombination rates correlate with genetic variation in Cardiocondyla obscurior ants.</title>
        <authorList>
            <person name="Errbii M."/>
        </authorList>
    </citation>
    <scope>NUCLEOTIDE SEQUENCE [LARGE SCALE GENOMIC DNA]</scope>
    <source>
        <strain evidence="1">Alpha-2009</strain>
        <tissue evidence="1">Whole body</tissue>
    </source>
</reference>
<evidence type="ECO:0000313" key="1">
    <source>
        <dbReference type="EMBL" id="KAL0122532.1"/>
    </source>
</evidence>
<proteinExistence type="predicted"/>
<dbReference type="Proteomes" id="UP001430953">
    <property type="component" value="Unassembled WGS sequence"/>
</dbReference>
<name>A0AAW2G8J7_9HYME</name>
<keyword evidence="2" id="KW-1185">Reference proteome</keyword>
<gene>
    <name evidence="1" type="ORF">PUN28_007321</name>
</gene>
<evidence type="ECO:0000313" key="2">
    <source>
        <dbReference type="Proteomes" id="UP001430953"/>
    </source>
</evidence>
<accession>A0AAW2G8J7</accession>